<dbReference type="InterPro" id="IPR052727">
    <property type="entry name" value="Rab4/Rab5_effector"/>
</dbReference>
<accession>A0A1V9YLW7</accession>
<reference evidence="1 2" key="1">
    <citation type="journal article" date="2014" name="Genome Biol. Evol.">
        <title>The secreted proteins of Achlya hypogyna and Thraustotheca clavata identify the ancestral oomycete secretome and reveal gene acquisitions by horizontal gene transfer.</title>
        <authorList>
            <person name="Misner I."/>
            <person name="Blouin N."/>
            <person name="Leonard G."/>
            <person name="Richards T.A."/>
            <person name="Lane C.E."/>
        </authorList>
    </citation>
    <scope>NUCLEOTIDE SEQUENCE [LARGE SCALE GENOMIC DNA]</scope>
    <source>
        <strain evidence="1 2">ATCC 48635</strain>
    </source>
</reference>
<dbReference type="PANTHER" id="PTHR13510">
    <property type="entry name" value="FYVE-FINGER-CONTAINING RAB5 EFFECTOR PROTEIN RABENOSYN-5-RELATED"/>
    <property type="match status" value="1"/>
</dbReference>
<evidence type="ECO:0000313" key="1">
    <source>
        <dbReference type="EMBL" id="OQR86703.1"/>
    </source>
</evidence>
<evidence type="ECO:0000313" key="2">
    <source>
        <dbReference type="Proteomes" id="UP000243579"/>
    </source>
</evidence>
<evidence type="ECO:0008006" key="3">
    <source>
        <dbReference type="Google" id="ProtNLM"/>
    </source>
</evidence>
<dbReference type="AlphaFoldDB" id="A0A1V9YLW7"/>
<dbReference type="PANTHER" id="PTHR13510:SF44">
    <property type="entry name" value="RABENOSYN-5"/>
    <property type="match status" value="1"/>
</dbReference>
<organism evidence="1 2">
    <name type="scientific">Achlya hypogyna</name>
    <name type="common">Oomycete</name>
    <name type="synonym">Protoachlya hypogyna</name>
    <dbReference type="NCBI Taxonomy" id="1202772"/>
    <lineage>
        <taxon>Eukaryota</taxon>
        <taxon>Sar</taxon>
        <taxon>Stramenopiles</taxon>
        <taxon>Oomycota</taxon>
        <taxon>Saprolegniomycetes</taxon>
        <taxon>Saprolegniales</taxon>
        <taxon>Achlyaceae</taxon>
        <taxon>Achlya</taxon>
    </lineage>
</organism>
<name>A0A1V9YLW7_ACHHY</name>
<dbReference type="OrthoDB" id="79742at2759"/>
<sequence>MDSATRTAILDKASGGIQDLINWAQQTPAGKLLPKTTNWTFEACRVELELGDAGTFDDVIRLYKTPDDAVAALHFVHVDSSHVLFPLEAPGMDIALRWGLFRAPLPFMRDRSATYIEYTKEFTDRHGRRGFARYIRSHALGHMDSRFVHTEIRSWGVVIVETNDPSVLHVSSTVDIDWNGSMPTWMAAKMTSRRAQAIKQLAHVLRVSKKLAHKRCGICRAKPSFLSRGSRLASCGDCTKVVCSDCRSAHTHAPGVTSCWVCVSTKTKLIELRLQSKSAVTRDDDDDESILCAHKSPPARYSQAGDWCPNERDTATDTLDPTERIAILKKASGGIQDLINWAQQTPAGKLLPKTTNWTFEACRVELELGDAGTFDDVIRLYETPGDEAACANCVHVDKSQVLFPIEADGMNISLRLGIFRAPLPFMRDRSATYIEYTKEFTDRNGRRGFARYIRSHALGAMHTCYVRANIRSWGVVIVETNDPNVLHVSSTVDIDWNGNMAAWVATMMTSRRAQAIKSIPTVLRQSKKTATKRCGICLAKPGFFGGALSECEECERMVCSGCRAMHNNAATGATCWGCIRGKSSVFVREDGKSFVRVEAPPSPQSCNHKTQGHLADKMGWASPQNHHHAKEALVDLSYLPRAKKPSA</sequence>
<dbReference type="Gene3D" id="3.30.530.20">
    <property type="match status" value="2"/>
</dbReference>
<dbReference type="Proteomes" id="UP000243579">
    <property type="component" value="Unassembled WGS sequence"/>
</dbReference>
<dbReference type="InterPro" id="IPR023393">
    <property type="entry name" value="START-like_dom_sf"/>
</dbReference>
<proteinExistence type="predicted"/>
<dbReference type="EMBL" id="JNBR01001490">
    <property type="protein sequence ID" value="OQR86703.1"/>
    <property type="molecule type" value="Genomic_DNA"/>
</dbReference>
<keyword evidence="2" id="KW-1185">Reference proteome</keyword>
<comment type="caution">
    <text evidence="1">The sequence shown here is derived from an EMBL/GenBank/DDBJ whole genome shotgun (WGS) entry which is preliminary data.</text>
</comment>
<gene>
    <name evidence="1" type="ORF">ACHHYP_10288</name>
</gene>
<dbReference type="SUPFAM" id="SSF57903">
    <property type="entry name" value="FYVE/PHD zinc finger"/>
    <property type="match status" value="2"/>
</dbReference>
<protein>
    <recommendedName>
        <fullName evidence="3">START domain-containing protein</fullName>
    </recommendedName>
</protein>
<dbReference type="InterPro" id="IPR011011">
    <property type="entry name" value="Znf_FYVE_PHD"/>
</dbReference>